<dbReference type="InterPro" id="IPR002744">
    <property type="entry name" value="MIP18-like"/>
</dbReference>
<dbReference type="RefSeq" id="WP_098073798.1">
    <property type="nucleotide sequence ID" value="NZ_PDEQ01000001.1"/>
</dbReference>
<feature type="domain" description="MIP18 family-like" evidence="1">
    <location>
        <begin position="6"/>
        <end position="75"/>
    </location>
</feature>
<dbReference type="OrthoDB" id="9805360at2"/>
<sequence length="105" mass="12016">MKPVRKQIADCLRHVDDPELGINIVDLGLIYNLNFDDGDLTITLTLTTPACPLSSYIKKNIRHVMGQVGGIDRVHIDTVWQPPWTPEMMDPSVRRGRFRRPRHSV</sequence>
<proteinExistence type="predicted"/>
<dbReference type="Proteomes" id="UP000220102">
    <property type="component" value="Unassembled WGS sequence"/>
</dbReference>
<reference evidence="2 3" key="1">
    <citation type="submission" date="2017-10" db="EMBL/GenBank/DDBJ databases">
        <title>Draft genome of Longibacter Salinarum.</title>
        <authorList>
            <person name="Goh K.M."/>
            <person name="Shamsir M.S."/>
            <person name="Lim S.W."/>
        </authorList>
    </citation>
    <scope>NUCLEOTIDE SEQUENCE [LARGE SCALE GENOMIC DNA]</scope>
    <source>
        <strain evidence="2 3">KCTC 52045</strain>
    </source>
</reference>
<keyword evidence="3" id="KW-1185">Reference proteome</keyword>
<protein>
    <submittedName>
        <fullName evidence="2">Aromatic ring hydroxylase</fullName>
    </submittedName>
</protein>
<evidence type="ECO:0000259" key="1">
    <source>
        <dbReference type="Pfam" id="PF01883"/>
    </source>
</evidence>
<dbReference type="Pfam" id="PF01883">
    <property type="entry name" value="FeS_assembly_P"/>
    <property type="match status" value="1"/>
</dbReference>
<gene>
    <name evidence="2" type="ORF">CRI94_00980</name>
</gene>
<dbReference type="Gene3D" id="3.30.300.130">
    <property type="entry name" value="Fe-S cluster assembly (FSCA)"/>
    <property type="match status" value="1"/>
</dbReference>
<dbReference type="InterPro" id="IPR034904">
    <property type="entry name" value="FSCA_dom_sf"/>
</dbReference>
<evidence type="ECO:0000313" key="3">
    <source>
        <dbReference type="Proteomes" id="UP000220102"/>
    </source>
</evidence>
<evidence type="ECO:0000313" key="2">
    <source>
        <dbReference type="EMBL" id="PEN14900.1"/>
    </source>
</evidence>
<dbReference type="InterPro" id="IPR052339">
    <property type="entry name" value="Fe-S_Maturation_MIP18"/>
</dbReference>
<dbReference type="PANTHER" id="PTHR42831">
    <property type="entry name" value="FE-S PROTEIN MATURATION AUXILIARY FACTOR YITW"/>
    <property type="match status" value="1"/>
</dbReference>
<dbReference type="AlphaFoldDB" id="A0A2A8D1Y6"/>
<dbReference type="SUPFAM" id="SSF117916">
    <property type="entry name" value="Fe-S cluster assembly (FSCA) domain-like"/>
    <property type="match status" value="1"/>
</dbReference>
<dbReference type="PANTHER" id="PTHR42831:SF1">
    <property type="entry name" value="FE-S PROTEIN MATURATION AUXILIARY FACTOR YITW"/>
    <property type="match status" value="1"/>
</dbReference>
<dbReference type="EMBL" id="PDEQ01000001">
    <property type="protein sequence ID" value="PEN14900.1"/>
    <property type="molecule type" value="Genomic_DNA"/>
</dbReference>
<organism evidence="2 3">
    <name type="scientific">Longibacter salinarum</name>
    <dbReference type="NCBI Taxonomy" id="1850348"/>
    <lineage>
        <taxon>Bacteria</taxon>
        <taxon>Pseudomonadati</taxon>
        <taxon>Rhodothermota</taxon>
        <taxon>Rhodothermia</taxon>
        <taxon>Rhodothermales</taxon>
        <taxon>Salisaetaceae</taxon>
        <taxon>Longibacter</taxon>
    </lineage>
</organism>
<name>A0A2A8D1Y6_9BACT</name>
<comment type="caution">
    <text evidence="2">The sequence shown here is derived from an EMBL/GenBank/DDBJ whole genome shotgun (WGS) entry which is preliminary data.</text>
</comment>
<accession>A0A2A8D1Y6</accession>